<dbReference type="PANTHER" id="PTHR47150">
    <property type="entry name" value="OS12G0169200 PROTEIN"/>
    <property type="match status" value="1"/>
</dbReference>
<comment type="caution">
    <text evidence="1">The sequence shown here is derived from an EMBL/GenBank/DDBJ whole genome shotgun (WGS) entry which is preliminary data.</text>
</comment>
<name>A0ABD1IF01_SALDI</name>
<proteinExistence type="predicted"/>
<reference evidence="1 2" key="1">
    <citation type="submission" date="2024-06" db="EMBL/GenBank/DDBJ databases">
        <title>A chromosome level genome sequence of Diviner's sage (Salvia divinorum).</title>
        <authorList>
            <person name="Ford S.A."/>
            <person name="Ro D.-K."/>
            <person name="Ness R.W."/>
            <person name="Phillips M.A."/>
        </authorList>
    </citation>
    <scope>NUCLEOTIDE SEQUENCE [LARGE SCALE GENOMIC DNA]</scope>
    <source>
        <strain evidence="1">SAF-2024a</strain>
        <tissue evidence="1">Leaf</tissue>
    </source>
</reference>
<sequence length="131" mass="14504">MSKTLFLHIVNTLAAREEFFQERPDAIDRQGLTTLQKCTSAIRQLATGQTSDIFDEYLNVAETTGHECLKKFCRGVCEAFSAEYLRKPTTNDCQQLLLHHEACHGFPGMLGALTACIDNGRITSRHGGGNT</sequence>
<accession>A0ABD1IF01</accession>
<protein>
    <submittedName>
        <fullName evidence="1">Uncharacterized protein</fullName>
    </submittedName>
</protein>
<organism evidence="1 2">
    <name type="scientific">Salvia divinorum</name>
    <name type="common">Maria pastora</name>
    <name type="synonym">Diviner's sage</name>
    <dbReference type="NCBI Taxonomy" id="28513"/>
    <lineage>
        <taxon>Eukaryota</taxon>
        <taxon>Viridiplantae</taxon>
        <taxon>Streptophyta</taxon>
        <taxon>Embryophyta</taxon>
        <taxon>Tracheophyta</taxon>
        <taxon>Spermatophyta</taxon>
        <taxon>Magnoliopsida</taxon>
        <taxon>eudicotyledons</taxon>
        <taxon>Gunneridae</taxon>
        <taxon>Pentapetalae</taxon>
        <taxon>asterids</taxon>
        <taxon>lamiids</taxon>
        <taxon>Lamiales</taxon>
        <taxon>Lamiaceae</taxon>
        <taxon>Nepetoideae</taxon>
        <taxon>Mentheae</taxon>
        <taxon>Salviinae</taxon>
        <taxon>Salvia</taxon>
        <taxon>Salvia subgen. Calosphace</taxon>
    </lineage>
</organism>
<dbReference type="Proteomes" id="UP001567538">
    <property type="component" value="Unassembled WGS sequence"/>
</dbReference>
<keyword evidence="2" id="KW-1185">Reference proteome</keyword>
<dbReference type="PANTHER" id="PTHR47150:SF4">
    <property type="entry name" value="HARBINGER TRANSPOSASE-DERIVED PROTEIN-RELATED"/>
    <property type="match status" value="1"/>
</dbReference>
<dbReference type="AlphaFoldDB" id="A0ABD1IF01"/>
<dbReference type="EMBL" id="JBEAFC010000002">
    <property type="protein sequence ID" value="KAL1567286.1"/>
    <property type="molecule type" value="Genomic_DNA"/>
</dbReference>
<gene>
    <name evidence="1" type="ORF">AAHA92_02779</name>
</gene>
<evidence type="ECO:0000313" key="2">
    <source>
        <dbReference type="Proteomes" id="UP001567538"/>
    </source>
</evidence>
<evidence type="ECO:0000313" key="1">
    <source>
        <dbReference type="EMBL" id="KAL1567286.1"/>
    </source>
</evidence>